<feature type="region of interest" description="Disordered" evidence="3">
    <location>
        <begin position="1"/>
        <end position="23"/>
    </location>
</feature>
<dbReference type="AlphaFoldDB" id="A0A811QJM8"/>
<dbReference type="PANTHER" id="PTHR26379">
    <property type="entry name" value="BTB/POZ AND MATH DOMAIN-CONTAINING PROTEIN 1"/>
    <property type="match status" value="1"/>
</dbReference>
<evidence type="ECO:0000313" key="6">
    <source>
        <dbReference type="EMBL" id="CAD6256124.1"/>
    </source>
</evidence>
<dbReference type="Gene3D" id="3.30.710.10">
    <property type="entry name" value="Potassium Channel Kv1.1, Chain A"/>
    <property type="match status" value="1"/>
</dbReference>
<organism evidence="6 7">
    <name type="scientific">Miscanthus lutarioriparius</name>
    <dbReference type="NCBI Taxonomy" id="422564"/>
    <lineage>
        <taxon>Eukaryota</taxon>
        <taxon>Viridiplantae</taxon>
        <taxon>Streptophyta</taxon>
        <taxon>Embryophyta</taxon>
        <taxon>Tracheophyta</taxon>
        <taxon>Spermatophyta</taxon>
        <taxon>Magnoliopsida</taxon>
        <taxon>Liliopsida</taxon>
        <taxon>Poales</taxon>
        <taxon>Poaceae</taxon>
        <taxon>PACMAD clade</taxon>
        <taxon>Panicoideae</taxon>
        <taxon>Andropogonodae</taxon>
        <taxon>Andropogoneae</taxon>
        <taxon>Saccharinae</taxon>
        <taxon>Miscanthus</taxon>
    </lineage>
</organism>
<dbReference type="InterPro" id="IPR002083">
    <property type="entry name" value="MATH/TRAF_dom"/>
</dbReference>
<dbReference type="CDD" id="cd18280">
    <property type="entry name" value="BTB_POZ_BPM_plant"/>
    <property type="match status" value="1"/>
</dbReference>
<protein>
    <recommendedName>
        <fullName evidence="8">BTB/POZ/MATH-domains containing protein</fullName>
    </recommendedName>
</protein>
<dbReference type="Pfam" id="PF24570">
    <property type="entry name" value="BACK_BPM_SPOP"/>
    <property type="match status" value="1"/>
</dbReference>
<dbReference type="OrthoDB" id="6359816at2759"/>
<dbReference type="SUPFAM" id="SSF49599">
    <property type="entry name" value="TRAF domain-like"/>
    <property type="match status" value="1"/>
</dbReference>
<comment type="pathway">
    <text evidence="1">Protein modification; protein ubiquitination.</text>
</comment>
<dbReference type="SUPFAM" id="SSF54695">
    <property type="entry name" value="POZ domain"/>
    <property type="match status" value="1"/>
</dbReference>
<evidence type="ECO:0000256" key="3">
    <source>
        <dbReference type="SAM" id="MobiDB-lite"/>
    </source>
</evidence>
<dbReference type="InterPro" id="IPR056423">
    <property type="entry name" value="BACK_BPM_SPOP"/>
</dbReference>
<comment type="caution">
    <text evidence="6">The sequence shown here is derived from an EMBL/GenBank/DDBJ whole genome shotgun (WGS) entry which is preliminary data.</text>
</comment>
<evidence type="ECO:0000256" key="2">
    <source>
        <dbReference type="ARBA" id="ARBA00010846"/>
    </source>
</evidence>
<dbReference type="Proteomes" id="UP000604825">
    <property type="component" value="Unassembled WGS sequence"/>
</dbReference>
<dbReference type="Pfam" id="PF00651">
    <property type="entry name" value="BTB"/>
    <property type="match status" value="1"/>
</dbReference>
<dbReference type="SMART" id="SM00225">
    <property type="entry name" value="BTB"/>
    <property type="match status" value="1"/>
</dbReference>
<reference evidence="6" key="1">
    <citation type="submission" date="2020-10" db="EMBL/GenBank/DDBJ databases">
        <authorList>
            <person name="Han B."/>
            <person name="Lu T."/>
            <person name="Zhao Q."/>
            <person name="Huang X."/>
            <person name="Zhao Y."/>
        </authorList>
    </citation>
    <scope>NUCLEOTIDE SEQUENCE</scope>
</reference>
<feature type="domain" description="MATH" evidence="5">
    <location>
        <begin position="30"/>
        <end position="161"/>
    </location>
</feature>
<dbReference type="CDD" id="cd00121">
    <property type="entry name" value="MATH"/>
    <property type="match status" value="1"/>
</dbReference>
<dbReference type="InterPro" id="IPR045005">
    <property type="entry name" value="BPM1-6"/>
</dbReference>
<keyword evidence="7" id="KW-1185">Reference proteome</keyword>
<dbReference type="Gene3D" id="2.60.210.10">
    <property type="entry name" value="Apoptosis, Tumor Necrosis Factor Receptor Associated Protein 2, Chain A"/>
    <property type="match status" value="1"/>
</dbReference>
<name>A0A811QJM8_9POAL</name>
<evidence type="ECO:0000259" key="4">
    <source>
        <dbReference type="PROSITE" id="PS50097"/>
    </source>
</evidence>
<accession>A0A811QJM8</accession>
<dbReference type="InterPro" id="IPR011333">
    <property type="entry name" value="SKP1/BTB/POZ_sf"/>
</dbReference>
<dbReference type="InterPro" id="IPR000210">
    <property type="entry name" value="BTB/POZ_dom"/>
</dbReference>
<feature type="domain" description="BTB" evidence="4">
    <location>
        <begin position="188"/>
        <end position="256"/>
    </location>
</feature>
<sequence>MSRSRRRTKLRNDDDEDGSASSTMLTETATGWHVLKVEGYSEINGLGVARRLKSCPFVVGGHTWCIAYFPDGLTEDTADCISFALRLEDRCAGTGREAVMVRTTFSLLDVAGGPVPSFTVPCGVWTFSRIGQSCCHARFMERKEFESSYVKDDEFCIRCDVTVLSAGARPPPDLRRQLGDLLASGDGADVTLEVGGESFRAHKNVLAARSPVFKAEFFGGQHREKVAASVSIHGIEPRVFSAMLHFIYTDSLPDIDDGDRTAMAQHLLVAADRYGIERLKSICEYVLCSFVHASAVVTTLVLAEQHGCHQLKEACFKVLKSSANYKQLVVGKTFNIWQALALSSPRAAWT</sequence>
<dbReference type="GO" id="GO:0016567">
    <property type="term" value="P:protein ubiquitination"/>
    <property type="evidence" value="ECO:0007669"/>
    <property type="project" value="InterPro"/>
</dbReference>
<proteinExistence type="inferred from homology"/>
<evidence type="ECO:0000259" key="5">
    <source>
        <dbReference type="PROSITE" id="PS50144"/>
    </source>
</evidence>
<dbReference type="PROSITE" id="PS50097">
    <property type="entry name" value="BTB"/>
    <property type="match status" value="1"/>
</dbReference>
<evidence type="ECO:0000256" key="1">
    <source>
        <dbReference type="ARBA" id="ARBA00004906"/>
    </source>
</evidence>
<dbReference type="PANTHER" id="PTHR26379:SF296">
    <property type="entry name" value="BTB DOMAIN-CONTAINING PROTEIN"/>
    <property type="match status" value="1"/>
</dbReference>
<dbReference type="PROSITE" id="PS50144">
    <property type="entry name" value="MATH"/>
    <property type="match status" value="1"/>
</dbReference>
<evidence type="ECO:0008006" key="8">
    <source>
        <dbReference type="Google" id="ProtNLM"/>
    </source>
</evidence>
<gene>
    <name evidence="6" type="ORF">NCGR_LOCUS39643</name>
</gene>
<dbReference type="Pfam" id="PF22486">
    <property type="entry name" value="MATH_2"/>
    <property type="match status" value="1"/>
</dbReference>
<dbReference type="InterPro" id="IPR008974">
    <property type="entry name" value="TRAF-like"/>
</dbReference>
<dbReference type="EMBL" id="CAJGYO010000010">
    <property type="protein sequence ID" value="CAD6256124.1"/>
    <property type="molecule type" value="Genomic_DNA"/>
</dbReference>
<evidence type="ECO:0000313" key="7">
    <source>
        <dbReference type="Proteomes" id="UP000604825"/>
    </source>
</evidence>
<comment type="similarity">
    <text evidence="2">Belongs to the Tdpoz family.</text>
</comment>